<keyword evidence="4" id="KW-1185">Reference proteome</keyword>
<dbReference type="FunFam" id="3.30.450.40:FF:000008">
    <property type="entry name" value="GAF domain-containing proteins"/>
    <property type="match status" value="1"/>
</dbReference>
<dbReference type="Proteomes" id="UP000191024">
    <property type="component" value="Chromosome E"/>
</dbReference>
<dbReference type="GO" id="GO:0033745">
    <property type="term" value="F:L-methionine-(R)-S-oxide reductase activity"/>
    <property type="evidence" value="ECO:0007669"/>
    <property type="project" value="TreeGrafter"/>
</dbReference>
<name>A0A1G4JLC1_9SACH</name>
<reference evidence="3 4" key="1">
    <citation type="submission" date="2016-03" db="EMBL/GenBank/DDBJ databases">
        <authorList>
            <person name="Devillers H."/>
        </authorList>
    </citation>
    <scope>NUCLEOTIDE SEQUENCE [LARGE SCALE GENOMIC DNA]</scope>
    <source>
        <strain evidence="3">CBS 11717</strain>
    </source>
</reference>
<dbReference type="EMBL" id="LT598465">
    <property type="protein sequence ID" value="SCU91286.1"/>
    <property type="molecule type" value="Genomic_DNA"/>
</dbReference>
<feature type="domain" description="GAF" evidence="2">
    <location>
        <begin position="58"/>
        <end position="172"/>
    </location>
</feature>
<organism evidence="3 4">
    <name type="scientific">Lachancea mirantina</name>
    <dbReference type="NCBI Taxonomy" id="1230905"/>
    <lineage>
        <taxon>Eukaryota</taxon>
        <taxon>Fungi</taxon>
        <taxon>Dikarya</taxon>
        <taxon>Ascomycota</taxon>
        <taxon>Saccharomycotina</taxon>
        <taxon>Saccharomycetes</taxon>
        <taxon>Saccharomycetales</taxon>
        <taxon>Saccharomycetaceae</taxon>
        <taxon>Lachancea</taxon>
    </lineage>
</organism>
<proteinExistence type="inferred from homology"/>
<dbReference type="PANTHER" id="PTHR21021:SF15">
    <property type="entry name" value="FREE METHIONINE-R-SULFOXIDE REDUCTASE"/>
    <property type="match status" value="1"/>
</dbReference>
<dbReference type="OrthoDB" id="15735at2759"/>
<protein>
    <submittedName>
        <fullName evidence="3">LAMI_0E05358g1_1</fullName>
    </submittedName>
</protein>
<dbReference type="InterPro" id="IPR051330">
    <property type="entry name" value="Phosphatase_reg/MetRdx"/>
</dbReference>
<comment type="similarity">
    <text evidence="1">Belongs to the free Met sulfoxide reductase family.</text>
</comment>
<evidence type="ECO:0000256" key="1">
    <source>
        <dbReference type="ARBA" id="ARBA00038454"/>
    </source>
</evidence>
<dbReference type="STRING" id="1230905.A0A1G4JLC1"/>
<dbReference type="GO" id="GO:0005829">
    <property type="term" value="C:cytosol"/>
    <property type="evidence" value="ECO:0007669"/>
    <property type="project" value="TreeGrafter"/>
</dbReference>
<evidence type="ECO:0000313" key="4">
    <source>
        <dbReference type="Proteomes" id="UP000191024"/>
    </source>
</evidence>
<sequence>MGQDGVHHAEFSEFASGDREAALQQLVDSYVALASDQDNWVCNLANAASLLWHAYRSLPLDVNWAGFYVADGKNANTLILGPFQGKVACQIIKYGHGVCGTAASLQETQLVPDVNAFPGHIACDGETKSEIVIPIIGKNKKVVGVIDIDCLTYDGFSGVDVKYLEQLASKIAETCEFP</sequence>
<dbReference type="Pfam" id="PF13185">
    <property type="entry name" value="GAF_2"/>
    <property type="match status" value="1"/>
</dbReference>
<dbReference type="PANTHER" id="PTHR21021">
    <property type="entry name" value="GAF/PUTATIVE CYTOSKELETAL PROTEIN"/>
    <property type="match status" value="1"/>
</dbReference>
<dbReference type="InterPro" id="IPR003018">
    <property type="entry name" value="GAF"/>
</dbReference>
<dbReference type="SUPFAM" id="SSF55781">
    <property type="entry name" value="GAF domain-like"/>
    <property type="match status" value="1"/>
</dbReference>
<accession>A0A1G4JLC1</accession>
<dbReference type="InterPro" id="IPR029016">
    <property type="entry name" value="GAF-like_dom_sf"/>
</dbReference>
<dbReference type="InterPro" id="IPR000614">
    <property type="entry name" value="FRMsr_CS"/>
</dbReference>
<evidence type="ECO:0000313" key="3">
    <source>
        <dbReference type="EMBL" id="SCU91286.1"/>
    </source>
</evidence>
<evidence type="ECO:0000259" key="2">
    <source>
        <dbReference type="Pfam" id="PF13185"/>
    </source>
</evidence>
<gene>
    <name evidence="3" type="ORF">LAMI_0E05358G</name>
</gene>
<dbReference type="PROSITE" id="PS01320">
    <property type="entry name" value="UPF0067"/>
    <property type="match status" value="1"/>
</dbReference>
<dbReference type="Gene3D" id="3.30.450.40">
    <property type="match status" value="1"/>
</dbReference>
<dbReference type="AlphaFoldDB" id="A0A1G4JLC1"/>